<dbReference type="Pfam" id="PF06479">
    <property type="entry name" value="Ribonuc_2-5A"/>
    <property type="match status" value="1"/>
</dbReference>
<dbReference type="SMART" id="SM00220">
    <property type="entry name" value="S_TKc"/>
    <property type="match status" value="1"/>
</dbReference>
<evidence type="ECO:0000256" key="14">
    <source>
        <dbReference type="SAM" id="SignalP"/>
    </source>
</evidence>
<accession>A0ABR4DD83</accession>
<feature type="compositionally biased region" description="Basic and acidic residues" evidence="13">
    <location>
        <begin position="773"/>
        <end position="787"/>
    </location>
</feature>
<name>A0ABR4DD83_9PEZI</name>
<proteinExistence type="predicted"/>
<evidence type="ECO:0000259" key="15">
    <source>
        <dbReference type="PROSITE" id="PS50011"/>
    </source>
</evidence>
<evidence type="ECO:0000259" key="16">
    <source>
        <dbReference type="PROSITE" id="PS51392"/>
    </source>
</evidence>
<dbReference type="InterPro" id="IPR008271">
    <property type="entry name" value="Ser/Thr_kinase_AS"/>
</dbReference>
<feature type="domain" description="Protein kinase" evidence="15">
    <location>
        <begin position="834"/>
        <end position="1134"/>
    </location>
</feature>
<evidence type="ECO:0000256" key="9">
    <source>
        <dbReference type="ARBA" id="ARBA00022840"/>
    </source>
</evidence>
<dbReference type="InterPro" id="IPR038357">
    <property type="entry name" value="KEN_sf"/>
</dbReference>
<dbReference type="EMBL" id="JAZGUE010000003">
    <property type="protein sequence ID" value="KAL2268257.1"/>
    <property type="molecule type" value="Genomic_DNA"/>
</dbReference>
<dbReference type="SUPFAM" id="SSF56112">
    <property type="entry name" value="Protein kinase-like (PK-like)"/>
    <property type="match status" value="1"/>
</dbReference>
<dbReference type="Pfam" id="PF00069">
    <property type="entry name" value="Pkinase"/>
    <property type="match status" value="2"/>
</dbReference>
<dbReference type="PROSITE" id="PS00108">
    <property type="entry name" value="PROTEIN_KINASE_ST"/>
    <property type="match status" value="1"/>
</dbReference>
<evidence type="ECO:0000256" key="4">
    <source>
        <dbReference type="ARBA" id="ARBA00022679"/>
    </source>
</evidence>
<evidence type="ECO:0000256" key="2">
    <source>
        <dbReference type="ARBA" id="ARBA00012513"/>
    </source>
</evidence>
<evidence type="ECO:0000256" key="13">
    <source>
        <dbReference type="SAM" id="MobiDB-lite"/>
    </source>
</evidence>
<dbReference type="InterPro" id="IPR010513">
    <property type="entry name" value="KEN_dom"/>
</dbReference>
<feature type="compositionally biased region" description="Gly residues" evidence="13">
    <location>
        <begin position="512"/>
        <end position="522"/>
    </location>
</feature>
<feature type="compositionally biased region" description="Basic residues" evidence="13">
    <location>
        <begin position="755"/>
        <end position="772"/>
    </location>
</feature>
<feature type="compositionally biased region" description="Acidic residues" evidence="13">
    <location>
        <begin position="81"/>
        <end position="93"/>
    </location>
</feature>
<feature type="compositionally biased region" description="Basic residues" evidence="13">
    <location>
        <begin position="38"/>
        <end position="48"/>
    </location>
</feature>
<dbReference type="InterPro" id="IPR011009">
    <property type="entry name" value="Kinase-like_dom_sf"/>
</dbReference>
<dbReference type="PANTHER" id="PTHR13954:SF6">
    <property type="entry name" value="NON-SPECIFIC SERINE_THREONINE PROTEIN KINASE"/>
    <property type="match status" value="1"/>
</dbReference>
<keyword evidence="10" id="KW-1133">Transmembrane helix</keyword>
<evidence type="ECO:0000256" key="10">
    <source>
        <dbReference type="ARBA" id="ARBA00022989"/>
    </source>
</evidence>
<keyword evidence="5" id="KW-0812">Transmembrane</keyword>
<dbReference type="PROSITE" id="PS50011">
    <property type="entry name" value="PROTEIN_KINASE_DOM"/>
    <property type="match status" value="1"/>
</dbReference>
<reference evidence="17 18" key="1">
    <citation type="journal article" date="2024" name="Commun. Biol.">
        <title>Comparative genomic analysis of thermophilic fungi reveals convergent evolutionary adaptations and gene losses.</title>
        <authorList>
            <person name="Steindorff A.S."/>
            <person name="Aguilar-Pontes M.V."/>
            <person name="Robinson A.J."/>
            <person name="Andreopoulos B."/>
            <person name="LaButti K."/>
            <person name="Kuo A."/>
            <person name="Mondo S."/>
            <person name="Riley R."/>
            <person name="Otillar R."/>
            <person name="Haridas S."/>
            <person name="Lipzen A."/>
            <person name="Grimwood J."/>
            <person name="Schmutz J."/>
            <person name="Clum A."/>
            <person name="Reid I.D."/>
            <person name="Moisan M.C."/>
            <person name="Butler G."/>
            <person name="Nguyen T.T.M."/>
            <person name="Dewar K."/>
            <person name="Conant G."/>
            <person name="Drula E."/>
            <person name="Henrissat B."/>
            <person name="Hansel C."/>
            <person name="Singer S."/>
            <person name="Hutchinson M.I."/>
            <person name="de Vries R.P."/>
            <person name="Natvig D.O."/>
            <person name="Powell A.J."/>
            <person name="Tsang A."/>
            <person name="Grigoriev I.V."/>
        </authorList>
    </citation>
    <scope>NUCLEOTIDE SEQUENCE [LARGE SCALE GENOMIC DNA]</scope>
    <source>
        <strain evidence="17 18">ATCC 22073</strain>
    </source>
</reference>
<evidence type="ECO:0000256" key="11">
    <source>
        <dbReference type="ARBA" id="ARBA00023136"/>
    </source>
</evidence>
<dbReference type="PROSITE" id="PS00107">
    <property type="entry name" value="PROTEIN_KINASE_ATP"/>
    <property type="match status" value="1"/>
</dbReference>
<comment type="subcellular location">
    <subcellularLocation>
        <location evidence="1">Membrane</location>
        <topology evidence="1">Single-pass type I membrane protein</topology>
    </subcellularLocation>
</comment>
<feature type="region of interest" description="Disordered" evidence="13">
    <location>
        <begin position="632"/>
        <end position="792"/>
    </location>
</feature>
<protein>
    <recommendedName>
        <fullName evidence="2">non-specific serine/threonine protein kinase</fullName>
        <ecNumber evidence="2">2.7.11.1</ecNumber>
    </recommendedName>
</protein>
<sequence>MLRRPPGHVAPHQCKYLLALALILIPWLPLADAQQQHQQHHHQQRHLRSPAEDDQHAASNLAVTASVVGPDEARPRRPEADLADVSDLADPDANDPRLPQRILPPYRSVVSDDARAHALAPDLSVRAPPPSHPRGPGAPGAGLSPHVARSLEDWEVEDFVLLATVDGDLYASDRKTGQERWRLKVDQPMIETRHFRTNRSVLDDDYDPIDHYIWVVEPTRDGELYLWRPSEHGLGLAKMTLTMKKLVEELSPHNDDDNGVVYTGDKKTTMITLNAATGTIVKQFGSSGSYVNRVESESCVKADALSPTDPPDDECSGSATITLGRTEYTVSIHRFDGSPVAMLKYSEWVPNTRDNDLLQQNLLSKDSRYITSQHDGRVYGFEYGRFREERPVFTKTLASPVARVFDVLHRWGDASTPPGADPSELIILPHPPLPAPDEDSLRQRSEKVLINQTEAGSWYALSASRYPLILSAPAAPIHRVDWWRIKEAWDLLPESQKSKALVGTHSLPPGGGAAGVVGGARGGLSHPKVPMLDAPRPPPDPLRPGDPPAHEPKLLPPPPDPEPSRIFTTAKKVPAFVVTRVFDLVSNPAAIVLFLVAVWMLYKDDVVGALTGKGVRKPGVLPAEIQVKPSVPAETPHQTAPQQEEAPAAPVVAPPPPAETAVPPPVAEAPPPTDQAAAPAQPPAEPPADSSPAQDPPSPAAAAPATPPAQPAGPPPAQPGDASSPSDPPAAEGAEGAAAVADAAAAAAAAPAEPKKKKGHRGRRGGVKHRKGGNKEKRDMSQSRGDDQPQTVDEVVNKAKTLVREPKLEPDIITVGNAGDEVSGHILKMGSLEVNEAEQLGTGSNGTIVFAGKWDGRNVAVKRMLVQFNEIASQETRLLRESDDHPNVIRYYAQQERAAFLYIALELCEASLADIIQKPHCYRALAQAGERDMPGVLYQIANGLSHLHSLRIVHRDLKPQNILVNMGKNGQPRVLVSDFGLCKKLEGGQSSFGATTAHAAGTTGWRAPELLIDDDAPVPAPVAVDPGSSLHSDTAGSGILVPGPGPHSRRVTRAIDIFSLGLVFFYVLTRGNHPFDCGDRFMREVNIRKGNYNLDLLDSLGDFAFEARDLISSMINANPKLRPTALEVMAHPFFWSYKKRLNFLCDVSDHFEKEPRDPPSPALAHLESYAPDVVQGDFLKHLPREFVESLGKQRKYTGTRLLDLLRALRNKRNHYEDMPDSLKKTVGSLPDGYLGFWARRFPNLLIVCWNVVYNLHWEETDRFRDYYQPAPPSVSI</sequence>
<dbReference type="SMART" id="SM00580">
    <property type="entry name" value="PUG"/>
    <property type="match status" value="1"/>
</dbReference>
<dbReference type="CDD" id="cd10422">
    <property type="entry name" value="RNase_Ire1"/>
    <property type="match status" value="1"/>
</dbReference>
<dbReference type="InterPro" id="IPR015943">
    <property type="entry name" value="WD40/YVTN_repeat-like_dom_sf"/>
</dbReference>
<keyword evidence="8" id="KW-0418">Kinase</keyword>
<dbReference type="Gene3D" id="1.20.1440.180">
    <property type="entry name" value="KEN domain"/>
    <property type="match status" value="1"/>
</dbReference>
<keyword evidence="18" id="KW-1185">Reference proteome</keyword>
<dbReference type="PANTHER" id="PTHR13954">
    <property type="entry name" value="IRE1-RELATED"/>
    <property type="match status" value="1"/>
</dbReference>
<feature type="compositionally biased region" description="Pro residues" evidence="13">
    <location>
        <begin position="535"/>
        <end position="547"/>
    </location>
</feature>
<dbReference type="Gene3D" id="2.130.10.10">
    <property type="entry name" value="YVTN repeat-like/Quinoprotein amine dehydrogenase"/>
    <property type="match status" value="1"/>
</dbReference>
<dbReference type="CDD" id="cd09769">
    <property type="entry name" value="Luminal_IRE1"/>
    <property type="match status" value="1"/>
</dbReference>
<feature type="compositionally biased region" description="Basic and acidic residues" evidence="13">
    <location>
        <begin position="71"/>
        <end position="80"/>
    </location>
</feature>
<dbReference type="Gene3D" id="1.10.510.10">
    <property type="entry name" value="Transferase(Phosphotransferase) domain 1"/>
    <property type="match status" value="1"/>
</dbReference>
<dbReference type="EC" id="2.7.11.1" evidence="2"/>
<evidence type="ECO:0000256" key="5">
    <source>
        <dbReference type="ARBA" id="ARBA00022692"/>
    </source>
</evidence>
<dbReference type="SMART" id="SM00564">
    <property type="entry name" value="PQQ"/>
    <property type="match status" value="2"/>
</dbReference>
<feature type="region of interest" description="Disordered" evidence="13">
    <location>
        <begin position="36"/>
        <end position="107"/>
    </location>
</feature>
<keyword evidence="9 12" id="KW-0067">ATP-binding</keyword>
<evidence type="ECO:0000313" key="18">
    <source>
        <dbReference type="Proteomes" id="UP001600064"/>
    </source>
</evidence>
<evidence type="ECO:0000313" key="17">
    <source>
        <dbReference type="EMBL" id="KAL2268257.1"/>
    </source>
</evidence>
<evidence type="ECO:0000256" key="6">
    <source>
        <dbReference type="ARBA" id="ARBA00022729"/>
    </source>
</evidence>
<feature type="compositionally biased region" description="Low complexity" evidence="13">
    <location>
        <begin position="719"/>
        <end position="752"/>
    </location>
</feature>
<evidence type="ECO:0000256" key="3">
    <source>
        <dbReference type="ARBA" id="ARBA00022527"/>
    </source>
</evidence>
<feature type="signal peptide" evidence="14">
    <location>
        <begin position="1"/>
        <end position="33"/>
    </location>
</feature>
<dbReference type="InterPro" id="IPR000719">
    <property type="entry name" value="Prot_kinase_dom"/>
</dbReference>
<keyword evidence="6 14" id="KW-0732">Signal</keyword>
<evidence type="ECO:0000256" key="7">
    <source>
        <dbReference type="ARBA" id="ARBA00022741"/>
    </source>
</evidence>
<dbReference type="Proteomes" id="UP001600064">
    <property type="component" value="Unassembled WGS sequence"/>
</dbReference>
<dbReference type="PROSITE" id="PS51392">
    <property type="entry name" value="KEN"/>
    <property type="match status" value="1"/>
</dbReference>
<dbReference type="InterPro" id="IPR017441">
    <property type="entry name" value="Protein_kinase_ATP_BS"/>
</dbReference>
<keyword evidence="4" id="KW-0808">Transferase</keyword>
<keyword evidence="11" id="KW-0472">Membrane</keyword>
<feature type="compositionally biased region" description="Low complexity" evidence="13">
    <location>
        <begin position="638"/>
        <end position="651"/>
    </location>
</feature>
<dbReference type="GeneID" id="98124092"/>
<feature type="compositionally biased region" description="Pro residues" evidence="13">
    <location>
        <begin position="652"/>
        <end position="673"/>
    </location>
</feature>
<evidence type="ECO:0000256" key="8">
    <source>
        <dbReference type="ARBA" id="ARBA00022777"/>
    </source>
</evidence>
<keyword evidence="7 12" id="KW-0547">Nucleotide-binding</keyword>
<gene>
    <name evidence="17" type="ORF">VTJ83DRAFT_3103</name>
</gene>
<feature type="region of interest" description="Disordered" evidence="13">
    <location>
        <begin position="121"/>
        <end position="144"/>
    </location>
</feature>
<feature type="domain" description="KEN" evidence="16">
    <location>
        <begin position="1137"/>
        <end position="1269"/>
    </location>
</feature>
<dbReference type="Gene3D" id="3.30.200.20">
    <property type="entry name" value="Phosphorylase Kinase, domain 1"/>
    <property type="match status" value="1"/>
</dbReference>
<feature type="chain" id="PRO_5045207574" description="non-specific serine/threonine protein kinase" evidence="14">
    <location>
        <begin position="34"/>
        <end position="1276"/>
    </location>
</feature>
<dbReference type="InterPro" id="IPR018391">
    <property type="entry name" value="PQQ_b-propeller_rpt"/>
</dbReference>
<feature type="compositionally biased region" description="Pro residues" evidence="13">
    <location>
        <begin position="694"/>
        <end position="718"/>
    </location>
</feature>
<feature type="binding site" evidence="12">
    <location>
        <position position="862"/>
    </location>
    <ligand>
        <name>ATP</name>
        <dbReference type="ChEBI" id="CHEBI:30616"/>
    </ligand>
</feature>
<organism evidence="17 18">
    <name type="scientific">Remersonia thermophila</name>
    <dbReference type="NCBI Taxonomy" id="72144"/>
    <lineage>
        <taxon>Eukaryota</taxon>
        <taxon>Fungi</taxon>
        <taxon>Dikarya</taxon>
        <taxon>Ascomycota</taxon>
        <taxon>Pezizomycotina</taxon>
        <taxon>Sordariomycetes</taxon>
        <taxon>Sordariomycetidae</taxon>
        <taxon>Sordariales</taxon>
        <taxon>Sordariales incertae sedis</taxon>
        <taxon>Remersonia</taxon>
    </lineage>
</organism>
<dbReference type="InterPro" id="IPR045133">
    <property type="entry name" value="IRE1/2-like"/>
</dbReference>
<dbReference type="SUPFAM" id="SSF50998">
    <property type="entry name" value="Quinoprotein alcohol dehydrogenase-like"/>
    <property type="match status" value="1"/>
</dbReference>
<evidence type="ECO:0000256" key="12">
    <source>
        <dbReference type="PROSITE-ProRule" id="PRU10141"/>
    </source>
</evidence>
<comment type="caution">
    <text evidence="17">The sequence shown here is derived from an EMBL/GenBank/DDBJ whole genome shotgun (WGS) entry which is preliminary data.</text>
</comment>
<feature type="region of interest" description="Disordered" evidence="13">
    <location>
        <begin position="512"/>
        <end position="566"/>
    </location>
</feature>
<dbReference type="RefSeq" id="XP_070866984.1">
    <property type="nucleotide sequence ID" value="XM_071009448.1"/>
</dbReference>
<keyword evidence="3" id="KW-0723">Serine/threonine-protein kinase</keyword>
<evidence type="ECO:0000256" key="1">
    <source>
        <dbReference type="ARBA" id="ARBA00004479"/>
    </source>
</evidence>
<dbReference type="InterPro" id="IPR011047">
    <property type="entry name" value="Quinoprotein_ADH-like_sf"/>
</dbReference>